<dbReference type="InterPro" id="IPR027417">
    <property type="entry name" value="P-loop_NTPase"/>
</dbReference>
<gene>
    <name evidence="3" type="primary">LOC115230647</name>
</gene>
<dbReference type="PANTHER" id="PTHR23274">
    <property type="entry name" value="DNA HELICASE-RELATED"/>
    <property type="match status" value="1"/>
</dbReference>
<dbReference type="GO" id="GO:0006260">
    <property type="term" value="P:DNA replication"/>
    <property type="evidence" value="ECO:0007669"/>
    <property type="project" value="TreeGrafter"/>
</dbReference>
<accession>A0A6P7TXZ2</accession>
<feature type="domain" description="DNA helicase Pif1-like 2B" evidence="1">
    <location>
        <begin position="30"/>
        <end position="74"/>
    </location>
</feature>
<name>A0A6P7TXZ2_9MOLL</name>
<dbReference type="Pfam" id="PF21530">
    <property type="entry name" value="Pif1_2B_dom"/>
    <property type="match status" value="1"/>
</dbReference>
<dbReference type="AlphaFoldDB" id="A0A6P7TXZ2"/>
<dbReference type="GO" id="GO:0005657">
    <property type="term" value="C:replication fork"/>
    <property type="evidence" value="ECO:0007669"/>
    <property type="project" value="TreeGrafter"/>
</dbReference>
<dbReference type="InterPro" id="IPR049163">
    <property type="entry name" value="Pif1-like_2B_dom"/>
</dbReference>
<evidence type="ECO:0000259" key="1">
    <source>
        <dbReference type="Pfam" id="PF21530"/>
    </source>
</evidence>
<dbReference type="Proteomes" id="UP000515154">
    <property type="component" value="Unplaced"/>
</dbReference>
<dbReference type="SUPFAM" id="SSF52540">
    <property type="entry name" value="P-loop containing nucleoside triphosphate hydrolases"/>
    <property type="match status" value="1"/>
</dbReference>
<dbReference type="PANTHER" id="PTHR23274:SF48">
    <property type="entry name" value="ATP-DEPENDENT DNA HELICASE"/>
    <property type="match status" value="1"/>
</dbReference>
<dbReference type="RefSeq" id="XP_029656648.1">
    <property type="nucleotide sequence ID" value="XM_029800788.1"/>
</dbReference>
<protein>
    <submittedName>
        <fullName evidence="3">Uncharacterized protein LOC115230647</fullName>
    </submittedName>
</protein>
<dbReference type="KEGG" id="osn:115230647"/>
<keyword evidence="2" id="KW-1185">Reference proteome</keyword>
<reference evidence="3" key="1">
    <citation type="submission" date="2025-08" db="UniProtKB">
        <authorList>
            <consortium name="RefSeq"/>
        </authorList>
    </citation>
    <scope>IDENTIFICATION</scope>
</reference>
<organism evidence="2 3">
    <name type="scientific">Octopus sinensis</name>
    <name type="common">East Asian common octopus</name>
    <dbReference type="NCBI Taxonomy" id="2607531"/>
    <lineage>
        <taxon>Eukaryota</taxon>
        <taxon>Metazoa</taxon>
        <taxon>Spiralia</taxon>
        <taxon>Lophotrochozoa</taxon>
        <taxon>Mollusca</taxon>
        <taxon>Cephalopoda</taxon>
        <taxon>Coleoidea</taxon>
        <taxon>Octopodiformes</taxon>
        <taxon>Octopoda</taxon>
        <taxon>Incirrata</taxon>
        <taxon>Octopodidae</taxon>
        <taxon>Octopus</taxon>
    </lineage>
</organism>
<proteinExistence type="predicted"/>
<sequence>MNKIPTVIKKYKSVDSVLDENKDVHYSTKFLTCLEPPGSPQHKPFLKVGVPIMFLRNLDPSKLCNGTRLIVKTLPPNMTEGTIINGCSSGEEAFIPRIPIKPTDMSFEIKRTQFPVRLDFAMSINKVQGQSLKSTGLLFSWSTTLCRLLQGLFVYAPNQKTKNVVFPEALP</sequence>
<evidence type="ECO:0000313" key="2">
    <source>
        <dbReference type="Proteomes" id="UP000515154"/>
    </source>
</evidence>
<evidence type="ECO:0000313" key="3">
    <source>
        <dbReference type="RefSeq" id="XP_029656648.1"/>
    </source>
</evidence>